<dbReference type="SUPFAM" id="SSF51735">
    <property type="entry name" value="NAD(P)-binding Rossmann-fold domains"/>
    <property type="match status" value="1"/>
</dbReference>
<dbReference type="EMBL" id="JAQQWI010000018">
    <property type="protein sequence ID" value="KAK8001568.1"/>
    <property type="molecule type" value="Genomic_DNA"/>
</dbReference>
<evidence type="ECO:0000313" key="3">
    <source>
        <dbReference type="Proteomes" id="UP001396898"/>
    </source>
</evidence>
<accession>A0ABR1R763</accession>
<dbReference type="PROSITE" id="PS51257">
    <property type="entry name" value="PROKAR_LIPOPROTEIN"/>
    <property type="match status" value="1"/>
</dbReference>
<reference evidence="2 3" key="1">
    <citation type="submission" date="2023-01" db="EMBL/GenBank/DDBJ databases">
        <title>Analysis of 21 Apiospora genomes using comparative genomics revels a genus with tremendous synthesis potential of carbohydrate active enzymes and secondary metabolites.</title>
        <authorList>
            <person name="Sorensen T."/>
        </authorList>
    </citation>
    <scope>NUCLEOTIDE SEQUENCE [LARGE SCALE GENOMIC DNA]</scope>
    <source>
        <strain evidence="2 3">CBS 20057</strain>
    </source>
</reference>
<dbReference type="PANTHER" id="PTHR43647:SF4">
    <property type="entry name" value="KETOREDUCTASE (KR) DOMAIN-CONTAINING PROTEIN"/>
    <property type="match status" value="1"/>
</dbReference>
<keyword evidence="1" id="KW-0472">Membrane</keyword>
<dbReference type="InterPro" id="IPR036291">
    <property type="entry name" value="NAD(P)-bd_dom_sf"/>
</dbReference>
<dbReference type="InterPro" id="IPR051593">
    <property type="entry name" value="Ergosterol_Biosynth_ERG27"/>
</dbReference>
<evidence type="ECO:0000313" key="2">
    <source>
        <dbReference type="EMBL" id="KAK8001568.1"/>
    </source>
</evidence>
<keyword evidence="1" id="KW-0812">Transmembrane</keyword>
<evidence type="ECO:0000256" key="1">
    <source>
        <dbReference type="SAM" id="Phobius"/>
    </source>
</evidence>
<dbReference type="Proteomes" id="UP001396898">
    <property type="component" value="Unassembled WGS sequence"/>
</dbReference>
<feature type="transmembrane region" description="Helical" evidence="1">
    <location>
        <begin position="253"/>
        <end position="275"/>
    </location>
</feature>
<organism evidence="2 3">
    <name type="scientific">Apiospora marii</name>
    <dbReference type="NCBI Taxonomy" id="335849"/>
    <lineage>
        <taxon>Eukaryota</taxon>
        <taxon>Fungi</taxon>
        <taxon>Dikarya</taxon>
        <taxon>Ascomycota</taxon>
        <taxon>Pezizomycotina</taxon>
        <taxon>Sordariomycetes</taxon>
        <taxon>Xylariomycetidae</taxon>
        <taxon>Amphisphaeriales</taxon>
        <taxon>Apiosporaceae</taxon>
        <taxon>Apiospora</taxon>
    </lineage>
</organism>
<keyword evidence="1" id="KW-1133">Transmembrane helix</keyword>
<protein>
    <submittedName>
        <fullName evidence="2">Short-chain dehydrogenase</fullName>
    </submittedName>
</protein>
<proteinExistence type="predicted"/>
<keyword evidence="3" id="KW-1185">Reference proteome</keyword>
<name>A0ABR1R763_9PEZI</name>
<dbReference type="PANTHER" id="PTHR43647">
    <property type="entry name" value="DEHYDROGENASE"/>
    <property type="match status" value="1"/>
</dbReference>
<sequence>MEISKGSIVMTGANGGLGCAIVQRIITTPELVRYHCIYLARDASQAAALKSVLASAPPSHSFEILPLELCRLADVREVARGLKARIATGEVPPIRALLLLAGYTDAGLQLWTDEGFDVAFVSNYLGHWLLSMLLLESMDREVGRAIILGSSSYDVEHPSHSFDGQYADEKWKLFFRDDNLDAIVHGTWSSNDDPTSLARQAGTRRYGVAKMCNVMMIAELQRRLDADAILHRLSAVGVDPAVMGTGLLRRGNWFVSVLMWPIVIPLLAPLLTWLWPNGEIRTTYKSAGDVLAAAFEAGDRLRGQFLNGSEVMTVVPEAADARKRRMVWRDSVKYAKLEEQDTALAQWK</sequence>
<comment type="caution">
    <text evidence="2">The sequence shown here is derived from an EMBL/GenBank/DDBJ whole genome shotgun (WGS) entry which is preliminary data.</text>
</comment>
<gene>
    <name evidence="2" type="ORF">PG991_013790</name>
</gene>
<dbReference type="Gene3D" id="3.40.50.720">
    <property type="entry name" value="NAD(P)-binding Rossmann-like Domain"/>
    <property type="match status" value="1"/>
</dbReference>